<dbReference type="Proteomes" id="UP000596742">
    <property type="component" value="Unassembled WGS sequence"/>
</dbReference>
<feature type="region of interest" description="Disordered" evidence="1">
    <location>
        <begin position="1"/>
        <end position="30"/>
    </location>
</feature>
<evidence type="ECO:0000313" key="3">
    <source>
        <dbReference type="Proteomes" id="UP000596742"/>
    </source>
</evidence>
<dbReference type="Pfam" id="PF15075">
    <property type="entry name" value="SPMAP1-like"/>
    <property type="match status" value="1"/>
</dbReference>
<accession>A0A8B6HSY5</accession>
<dbReference type="InterPro" id="IPR028027">
    <property type="entry name" value="SPMAP1"/>
</dbReference>
<proteinExistence type="predicted"/>
<feature type="compositionally biased region" description="Basic residues" evidence="1">
    <location>
        <begin position="7"/>
        <end position="19"/>
    </location>
</feature>
<reference evidence="2" key="1">
    <citation type="submission" date="2018-11" db="EMBL/GenBank/DDBJ databases">
        <authorList>
            <person name="Alioto T."/>
            <person name="Alioto T."/>
        </authorList>
    </citation>
    <scope>NUCLEOTIDE SEQUENCE</scope>
</reference>
<dbReference type="OrthoDB" id="9935043at2759"/>
<protein>
    <submittedName>
        <fullName evidence="2">Uncharacterized protein</fullName>
    </submittedName>
</protein>
<gene>
    <name evidence="2" type="ORF">MGAL_10B070086</name>
</gene>
<evidence type="ECO:0000313" key="2">
    <source>
        <dbReference type="EMBL" id="VDI83964.1"/>
    </source>
</evidence>
<dbReference type="AlphaFoldDB" id="A0A8B6HSY5"/>
<comment type="caution">
    <text evidence="2">The sequence shown here is derived from an EMBL/GenBank/DDBJ whole genome shotgun (WGS) entry which is preliminary data.</text>
</comment>
<organism evidence="2 3">
    <name type="scientific">Mytilus galloprovincialis</name>
    <name type="common">Mediterranean mussel</name>
    <dbReference type="NCBI Taxonomy" id="29158"/>
    <lineage>
        <taxon>Eukaryota</taxon>
        <taxon>Metazoa</taxon>
        <taxon>Spiralia</taxon>
        <taxon>Lophotrochozoa</taxon>
        <taxon>Mollusca</taxon>
        <taxon>Bivalvia</taxon>
        <taxon>Autobranchia</taxon>
        <taxon>Pteriomorphia</taxon>
        <taxon>Mytilida</taxon>
        <taxon>Mytiloidea</taxon>
        <taxon>Mytilidae</taxon>
        <taxon>Mytilinae</taxon>
        <taxon>Mytilus</taxon>
    </lineage>
</organism>
<dbReference type="EMBL" id="UYJE01010515">
    <property type="protein sequence ID" value="VDI83964.1"/>
    <property type="molecule type" value="Genomic_DNA"/>
</dbReference>
<dbReference type="PANTHER" id="PTHR34221">
    <property type="entry name" value="HYPOTHETICAL PROTEIN LOC691189"/>
    <property type="match status" value="1"/>
</dbReference>
<sequence>MEVQQKKKEKATKGRHNKIYRTPPTPEPEELLSKERTFVLDSNACSSISTDYSKTNPKLGPVIPPYNSQKDIHSRNYYEFEGVPKTLKKTQQFENGGTSIDGPVLDYFHEQGTGYQYLSLRNQFGAGHSSELTDGHSQFMQGIKPVIGYNGKYGYRRNSPWLRMEPSPFGTASRSPSH</sequence>
<keyword evidence="3" id="KW-1185">Reference proteome</keyword>
<evidence type="ECO:0000256" key="1">
    <source>
        <dbReference type="SAM" id="MobiDB-lite"/>
    </source>
</evidence>
<dbReference type="PANTHER" id="PTHR34221:SF4">
    <property type="entry name" value="CHROMOSOME LG9 OPEN READING FRAME, HUMAN C17ORF98"/>
    <property type="match status" value="1"/>
</dbReference>
<name>A0A8B6HSY5_MYTGA</name>